<dbReference type="OrthoDB" id="118271at2"/>
<sequence length="266" mass="30586">MFKLFSSKFKKPSYGWSGNYSNWNDLTDSIGGYSEVSILDKTRDALLQVKNGTAIYERDSVLFDKIEHPFPLLTCLFKSAALLQRPLHIIDFGGSLGSTYFQTKRMAGPAICASWNIVEQEHYVTAGKEHFEDDHLKFYSSIEACMQVQKPDLVLLSGSVQYLPEPHLFLKKLAAYNFDFLIFDRTAFHQGKQDRLTLQIVPPEIYKAAYPSWFFQEDNFLNHFTDNYNKICEFPSYVEGEAVLSIDQQPTGYNKGFYFVNKSKHA</sequence>
<dbReference type="GO" id="GO:0008168">
    <property type="term" value="F:methyltransferase activity"/>
    <property type="evidence" value="ECO:0007669"/>
    <property type="project" value="UniProtKB-KW"/>
</dbReference>
<name>A0A127VFL9_9SPHI</name>
<dbReference type="InterPro" id="IPR027612">
    <property type="entry name" value="Put_MTase_LIC12133"/>
</dbReference>
<dbReference type="RefSeq" id="WP_068402635.1">
    <property type="nucleotide sequence ID" value="NZ_CP014504.1"/>
</dbReference>
<keyword evidence="1" id="KW-0489">Methyltransferase</keyword>
<proteinExistence type="predicted"/>
<keyword evidence="2" id="KW-1185">Reference proteome</keyword>
<gene>
    <name evidence="1" type="ORF">AY601_3126</name>
</gene>
<dbReference type="KEGG" id="pcm:AY601_3126"/>
<dbReference type="Proteomes" id="UP000071561">
    <property type="component" value="Chromosome"/>
</dbReference>
<protein>
    <submittedName>
        <fullName evidence="1">Methyltransferase, TIGR04325 family</fullName>
    </submittedName>
</protein>
<evidence type="ECO:0000313" key="1">
    <source>
        <dbReference type="EMBL" id="AMP99997.1"/>
    </source>
</evidence>
<dbReference type="PATRIC" id="fig|188932.3.peg.3258"/>
<dbReference type="NCBIfam" id="TIGR04325">
    <property type="entry name" value="MTase_LIC12133"/>
    <property type="match status" value="1"/>
</dbReference>
<keyword evidence="1" id="KW-0808">Transferase</keyword>
<evidence type="ECO:0000313" key="2">
    <source>
        <dbReference type="Proteomes" id="UP000071561"/>
    </source>
</evidence>
<reference evidence="1 2" key="1">
    <citation type="submission" date="2016-03" db="EMBL/GenBank/DDBJ databases">
        <title>Complete genome sequence of Pedobacter cryoconitis PAMC 27485.</title>
        <authorList>
            <person name="Lee J."/>
            <person name="Kim O.-S."/>
        </authorList>
    </citation>
    <scope>NUCLEOTIDE SEQUENCE [LARGE SCALE GENOMIC DNA]</scope>
    <source>
        <strain evidence="1 2">PAMC 27485</strain>
    </source>
</reference>
<organism evidence="1 2">
    <name type="scientific">Pedobacter cryoconitis</name>
    <dbReference type="NCBI Taxonomy" id="188932"/>
    <lineage>
        <taxon>Bacteria</taxon>
        <taxon>Pseudomonadati</taxon>
        <taxon>Bacteroidota</taxon>
        <taxon>Sphingobacteriia</taxon>
        <taxon>Sphingobacteriales</taxon>
        <taxon>Sphingobacteriaceae</taxon>
        <taxon>Pedobacter</taxon>
    </lineage>
</organism>
<dbReference type="GO" id="GO:0032259">
    <property type="term" value="P:methylation"/>
    <property type="evidence" value="ECO:0007669"/>
    <property type="project" value="UniProtKB-KW"/>
</dbReference>
<dbReference type="EMBL" id="CP014504">
    <property type="protein sequence ID" value="AMP99997.1"/>
    <property type="molecule type" value="Genomic_DNA"/>
</dbReference>
<dbReference type="AlphaFoldDB" id="A0A127VFL9"/>
<accession>A0A127VFL9</accession>